<reference evidence="2 3" key="1">
    <citation type="submission" date="2019-06" db="EMBL/GenBank/DDBJ databases">
        <title>A chromosome-scale genome assembly of the European perch, Perca fluviatilis.</title>
        <authorList>
            <person name="Roques C."/>
            <person name="Zahm M."/>
            <person name="Cabau C."/>
            <person name="Klopp C."/>
            <person name="Bouchez O."/>
            <person name="Donnadieu C."/>
            <person name="Kuhl H."/>
            <person name="Gislard M."/>
            <person name="Guendouz S."/>
            <person name="Journot L."/>
            <person name="Haffray P."/>
            <person name="Bestin A."/>
            <person name="Morvezen R."/>
            <person name="Feron R."/>
            <person name="Wen M."/>
            <person name="Jouanno E."/>
            <person name="Herpin A."/>
            <person name="Schartl M."/>
            <person name="Postlethwait J."/>
            <person name="Schaerlinger B."/>
            <person name="Chardard D."/>
            <person name="Lecocq T."/>
            <person name="Poncet C."/>
            <person name="Jaffrelo L."/>
            <person name="Lampietro C."/>
            <person name="Guiguen Y."/>
        </authorList>
    </citation>
    <scope>NUCLEOTIDE SEQUENCE [LARGE SCALE GENOMIC DNA]</scope>
    <source>
        <tissue evidence="2">Blood</tissue>
    </source>
</reference>
<evidence type="ECO:0000313" key="2">
    <source>
        <dbReference type="EMBL" id="KAF1377428.1"/>
    </source>
</evidence>
<name>A0A6A5EEY7_PERFL</name>
<feature type="region of interest" description="Disordered" evidence="1">
    <location>
        <begin position="16"/>
        <end position="76"/>
    </location>
</feature>
<organism evidence="2 3">
    <name type="scientific">Perca fluviatilis</name>
    <name type="common">European perch</name>
    <dbReference type="NCBI Taxonomy" id="8168"/>
    <lineage>
        <taxon>Eukaryota</taxon>
        <taxon>Metazoa</taxon>
        <taxon>Chordata</taxon>
        <taxon>Craniata</taxon>
        <taxon>Vertebrata</taxon>
        <taxon>Euteleostomi</taxon>
        <taxon>Actinopterygii</taxon>
        <taxon>Neopterygii</taxon>
        <taxon>Teleostei</taxon>
        <taxon>Neoteleostei</taxon>
        <taxon>Acanthomorphata</taxon>
        <taxon>Eupercaria</taxon>
        <taxon>Perciformes</taxon>
        <taxon>Percoidei</taxon>
        <taxon>Percidae</taxon>
        <taxon>Percinae</taxon>
        <taxon>Perca</taxon>
    </lineage>
</organism>
<accession>A0A6A5EEY7</accession>
<dbReference type="AlphaFoldDB" id="A0A6A5EEY7"/>
<protein>
    <submittedName>
        <fullName evidence="2">Uncharacterized protein</fullName>
    </submittedName>
</protein>
<gene>
    <name evidence="2" type="ORF">PFLUV_G00200710</name>
</gene>
<evidence type="ECO:0000256" key="1">
    <source>
        <dbReference type="SAM" id="MobiDB-lite"/>
    </source>
</evidence>
<sequence>MFLPFTALLHRNESTPSALAHTHHHSSLGISPPPPSLVSCERRNQQAAPGSRSLPRLSRQSDFSSLRLDGDSSARRSHFSDCARIFASLEFYILAAVTDYPQLANTVLNPACSDTVTQDRHSG</sequence>
<evidence type="ECO:0000313" key="3">
    <source>
        <dbReference type="Proteomes" id="UP000465112"/>
    </source>
</evidence>
<dbReference type="EMBL" id="VHII01000017">
    <property type="protein sequence ID" value="KAF1377428.1"/>
    <property type="molecule type" value="Genomic_DNA"/>
</dbReference>
<comment type="caution">
    <text evidence="2">The sequence shown here is derived from an EMBL/GenBank/DDBJ whole genome shotgun (WGS) entry which is preliminary data.</text>
</comment>
<keyword evidence="3" id="KW-1185">Reference proteome</keyword>
<dbReference type="Proteomes" id="UP000465112">
    <property type="component" value="Chromosome 17"/>
</dbReference>
<proteinExistence type="predicted"/>